<dbReference type="RefSeq" id="XP_067816747.1">
    <property type="nucleotide sequence ID" value="XM_067961446.1"/>
</dbReference>
<protein>
    <submittedName>
        <fullName evidence="1">Uncharacterized protein</fullName>
    </submittedName>
</protein>
<dbReference type="KEGG" id="blac:94347117"/>
<evidence type="ECO:0000313" key="2">
    <source>
        <dbReference type="Proteomes" id="UP000294530"/>
    </source>
</evidence>
<dbReference type="OrthoDB" id="94796at2759"/>
<dbReference type="GeneID" id="94347117"/>
<dbReference type="Proteomes" id="UP000294530">
    <property type="component" value="Unassembled WGS sequence"/>
</dbReference>
<keyword evidence="2" id="KW-1185">Reference proteome</keyword>
<gene>
    <name evidence="1" type="ORF">CCR75_003349</name>
</gene>
<dbReference type="AlphaFoldDB" id="A0A976FI74"/>
<name>A0A976FI74_BRELC</name>
<reference evidence="1 2" key="1">
    <citation type="journal article" date="2021" name="Genome Biol.">
        <title>AFLAP: assembly-free linkage analysis pipeline using k-mers from genome sequencing data.</title>
        <authorList>
            <person name="Fletcher K."/>
            <person name="Zhang L."/>
            <person name="Gil J."/>
            <person name="Han R."/>
            <person name="Cavanaugh K."/>
            <person name="Michelmore R."/>
        </authorList>
    </citation>
    <scope>NUCLEOTIDE SEQUENCE [LARGE SCALE GENOMIC DNA]</scope>
    <source>
        <strain evidence="1 2">SF5</strain>
    </source>
</reference>
<accession>A0A976FI74</accession>
<comment type="caution">
    <text evidence="1">The sequence shown here is derived from an EMBL/GenBank/DDBJ whole genome shotgun (WGS) entry which is preliminary data.</text>
</comment>
<evidence type="ECO:0000313" key="1">
    <source>
        <dbReference type="EMBL" id="TDH67248.1"/>
    </source>
</evidence>
<proteinExistence type="predicted"/>
<organism evidence="1 2">
    <name type="scientific">Bremia lactucae</name>
    <name type="common">Lettuce downy mildew</name>
    <dbReference type="NCBI Taxonomy" id="4779"/>
    <lineage>
        <taxon>Eukaryota</taxon>
        <taxon>Sar</taxon>
        <taxon>Stramenopiles</taxon>
        <taxon>Oomycota</taxon>
        <taxon>Peronosporomycetes</taxon>
        <taxon>Peronosporales</taxon>
        <taxon>Peronosporaceae</taxon>
        <taxon>Bremia</taxon>
    </lineage>
</organism>
<dbReference type="EMBL" id="SHOA02000014">
    <property type="protein sequence ID" value="TDH67248.1"/>
    <property type="molecule type" value="Genomic_DNA"/>
</dbReference>
<sequence>MKKKRGSDVRRRVKSKKTSSQALRALLKTRILDHLAHYVFKVDVFNVMEDHLIPEIKCKARTILNDHVPDVVKLFASHLMMDMRESDVEARISKMSTGYRHGFNRGDLPLASVPCLVLDGQEDEFLLGKRIMQDIVIDIDGRFDQLADGDSAIEADEDVISQV</sequence>